<dbReference type="InterPro" id="IPR027558">
    <property type="entry name" value="Pre_pil_HX9DG_C"/>
</dbReference>
<organism evidence="3 4">
    <name type="scientific">Blastopirellula marina</name>
    <dbReference type="NCBI Taxonomy" id="124"/>
    <lineage>
        <taxon>Bacteria</taxon>
        <taxon>Pseudomonadati</taxon>
        <taxon>Planctomycetota</taxon>
        <taxon>Planctomycetia</taxon>
        <taxon>Pirellulales</taxon>
        <taxon>Pirellulaceae</taxon>
        <taxon>Blastopirellula</taxon>
    </lineage>
</organism>
<dbReference type="PANTHER" id="PTHR30093">
    <property type="entry name" value="GENERAL SECRETION PATHWAY PROTEIN G"/>
    <property type="match status" value="1"/>
</dbReference>
<evidence type="ECO:0000313" key="4">
    <source>
        <dbReference type="Proteomes" id="UP000239388"/>
    </source>
</evidence>
<keyword evidence="1" id="KW-0472">Membrane</keyword>
<dbReference type="InterPro" id="IPR045584">
    <property type="entry name" value="Pilin-like"/>
</dbReference>
<dbReference type="OrthoDB" id="255848at2"/>
<feature type="domain" description="DUF1559" evidence="2">
    <location>
        <begin position="41"/>
        <end position="285"/>
    </location>
</feature>
<dbReference type="InterPro" id="IPR012902">
    <property type="entry name" value="N_methyl_site"/>
</dbReference>
<dbReference type="RefSeq" id="WP_105356166.1">
    <property type="nucleotide sequence ID" value="NZ_PUIB01000018.1"/>
</dbReference>
<reference evidence="3 4" key="1">
    <citation type="submission" date="2018-02" db="EMBL/GenBank/DDBJ databases">
        <title>Comparative genomes isolates from brazilian mangrove.</title>
        <authorList>
            <person name="Araujo J.E."/>
            <person name="Taketani R.G."/>
            <person name="Silva M.C.P."/>
            <person name="Loureco M.V."/>
            <person name="Andreote F.D."/>
        </authorList>
    </citation>
    <scope>NUCLEOTIDE SEQUENCE [LARGE SCALE GENOMIC DNA]</scope>
    <source>
        <strain evidence="3 4">NAP PRIS-MGV</strain>
    </source>
</reference>
<comment type="caution">
    <text evidence="3">The sequence shown here is derived from an EMBL/GenBank/DDBJ whole genome shotgun (WGS) entry which is preliminary data.</text>
</comment>
<dbReference type="SUPFAM" id="SSF54523">
    <property type="entry name" value="Pili subunits"/>
    <property type="match status" value="1"/>
</dbReference>
<dbReference type="Proteomes" id="UP000239388">
    <property type="component" value="Unassembled WGS sequence"/>
</dbReference>
<dbReference type="Pfam" id="PF07963">
    <property type="entry name" value="N_methyl"/>
    <property type="match status" value="1"/>
</dbReference>
<dbReference type="AlphaFoldDB" id="A0A2S8FLH5"/>
<dbReference type="Pfam" id="PF07596">
    <property type="entry name" value="SBP_bac_10"/>
    <property type="match status" value="1"/>
</dbReference>
<dbReference type="EMBL" id="PUIB01000018">
    <property type="protein sequence ID" value="PQO33038.1"/>
    <property type="molecule type" value="Genomic_DNA"/>
</dbReference>
<dbReference type="InterPro" id="IPR011453">
    <property type="entry name" value="DUF1559"/>
</dbReference>
<dbReference type="NCBIfam" id="TIGR02532">
    <property type="entry name" value="IV_pilin_GFxxxE"/>
    <property type="match status" value="1"/>
</dbReference>
<dbReference type="Gene3D" id="3.30.700.10">
    <property type="entry name" value="Glycoprotein, Type 4 Pilin"/>
    <property type="match status" value="1"/>
</dbReference>
<keyword evidence="1" id="KW-1133">Transmembrane helix</keyword>
<accession>A0A2S8FLH5</accession>
<dbReference type="PANTHER" id="PTHR30093:SF2">
    <property type="entry name" value="TYPE II SECRETION SYSTEM PROTEIN H"/>
    <property type="match status" value="1"/>
</dbReference>
<name>A0A2S8FLH5_9BACT</name>
<keyword evidence="1" id="KW-0812">Transmembrane</keyword>
<sequence length="303" mass="33468">MSALRWSRSSVRYRYGFTLVELLVVIAIIGVLIALLLPAVQQAREAARRMQCTNNLKQTTLAMHTYHDTWGRFPYPGMIANTLGWSASILPQMEQSAIAENMDYTQGSHLATNRLKFGPSKIDAYLCPSAPSSETYSPRTDEEYNGQMSYAIHYFGILGPWGVNAQTNINYDCKNTSTAFGGDCTEGILWQQTSSMSDVLDGLSNTYLFGENSWKAMPYRRAWFRAKFSDSRGELYLIAKNIQHPVNSGNDTKWNSVAFGSQHPGGANFSRADGSVAFVPETINFSVYLAGASKSGGEVLGNN</sequence>
<evidence type="ECO:0000259" key="2">
    <source>
        <dbReference type="Pfam" id="PF07596"/>
    </source>
</evidence>
<evidence type="ECO:0000256" key="1">
    <source>
        <dbReference type="SAM" id="Phobius"/>
    </source>
</evidence>
<proteinExistence type="predicted"/>
<dbReference type="NCBIfam" id="TIGR04294">
    <property type="entry name" value="pre_pil_HX9DG"/>
    <property type="match status" value="1"/>
</dbReference>
<gene>
    <name evidence="3" type="ORF">C5Y98_18050</name>
</gene>
<evidence type="ECO:0000313" key="3">
    <source>
        <dbReference type="EMBL" id="PQO33038.1"/>
    </source>
</evidence>
<feature type="transmembrane region" description="Helical" evidence="1">
    <location>
        <begin position="15"/>
        <end position="40"/>
    </location>
</feature>
<protein>
    <submittedName>
        <fullName evidence="3">Prepilin-type cleavage/methylation domain-containing protein</fullName>
    </submittedName>
</protein>